<reference evidence="5 6" key="1">
    <citation type="submission" date="2016-10" db="EMBL/GenBank/DDBJ databases">
        <title>Comparative genomics between deep and shallow subseafloor isolates.</title>
        <authorList>
            <person name="Ishii S."/>
            <person name="Miller J.R."/>
            <person name="Sutton G."/>
            <person name="Suzuki S."/>
            <person name="Methe B."/>
            <person name="Inagaki F."/>
            <person name="Imachi H."/>
        </authorList>
    </citation>
    <scope>NUCLEOTIDE SEQUENCE [LARGE SCALE GENOMIC DNA]</scope>
    <source>
        <strain evidence="5 6">MO-MB1</strain>
    </source>
</reference>
<dbReference type="GeneID" id="35122197"/>
<evidence type="ECO:0000256" key="1">
    <source>
        <dbReference type="ARBA" id="ARBA00022679"/>
    </source>
</evidence>
<sequence length="174" mass="19691">MRIECDRCVLREWNPGDVESLVENANNYSIAFNMRDQFPSPYTLEDGKSWIKVTSYPGKNFFLAITLEDVAVGGIGLTLGEDIERISAEVGYWLGEKYWGKGITSSAIKGIVEYGFNNLGLERIFAKPFEHNTASRKVLEKNGFKLEGIMEKSCIKNGKICNQVLYAITKNYRE</sequence>
<dbReference type="RefSeq" id="WP_100906519.1">
    <property type="nucleotide sequence ID" value="NZ_CP017766.1"/>
</dbReference>
<name>A0A2H4VEL8_9EURY</name>
<feature type="domain" description="N-acetyltransferase" evidence="4">
    <location>
        <begin position="8"/>
        <end position="171"/>
    </location>
</feature>
<dbReference type="Proteomes" id="UP000232806">
    <property type="component" value="Chromosome"/>
</dbReference>
<dbReference type="InterPro" id="IPR000182">
    <property type="entry name" value="GNAT_dom"/>
</dbReference>
<dbReference type="PANTHER" id="PTHR43792:SF8">
    <property type="entry name" value="[RIBOSOMAL PROTEIN US5]-ALANINE N-ACETYLTRANSFERASE"/>
    <property type="match status" value="1"/>
</dbReference>
<dbReference type="Gene3D" id="3.40.630.30">
    <property type="match status" value="1"/>
</dbReference>
<dbReference type="InterPro" id="IPR016181">
    <property type="entry name" value="Acyl_CoA_acyltransferase"/>
</dbReference>
<organism evidence="5 6">
    <name type="scientific">Methanobacterium subterraneum</name>
    <dbReference type="NCBI Taxonomy" id="59277"/>
    <lineage>
        <taxon>Archaea</taxon>
        <taxon>Methanobacteriati</taxon>
        <taxon>Methanobacteriota</taxon>
        <taxon>Methanomada group</taxon>
        <taxon>Methanobacteria</taxon>
        <taxon>Methanobacteriales</taxon>
        <taxon>Methanobacteriaceae</taxon>
        <taxon>Methanobacterium</taxon>
    </lineage>
</organism>
<dbReference type="InterPro" id="IPR051531">
    <property type="entry name" value="N-acetyltransferase"/>
</dbReference>
<comment type="similarity">
    <text evidence="3">Belongs to the acetyltransferase family. RimJ subfamily.</text>
</comment>
<dbReference type="AlphaFoldDB" id="A0A2H4VEL8"/>
<proteinExistence type="inferred from homology"/>
<dbReference type="GO" id="GO:0016747">
    <property type="term" value="F:acyltransferase activity, transferring groups other than amino-acyl groups"/>
    <property type="evidence" value="ECO:0007669"/>
    <property type="project" value="InterPro"/>
</dbReference>
<protein>
    <submittedName>
        <fullName evidence="5">GNAT family N-acetyltransferase</fullName>
    </submittedName>
</protein>
<dbReference type="PROSITE" id="PS51186">
    <property type="entry name" value="GNAT"/>
    <property type="match status" value="1"/>
</dbReference>
<keyword evidence="2" id="KW-0012">Acyltransferase</keyword>
<accession>A0A2H4VEL8</accession>
<evidence type="ECO:0000259" key="4">
    <source>
        <dbReference type="PROSITE" id="PS51186"/>
    </source>
</evidence>
<gene>
    <name evidence="5" type="ORF">BK007_11290</name>
</gene>
<dbReference type="OrthoDB" id="120213at2157"/>
<keyword evidence="1 5" id="KW-0808">Transferase</keyword>
<evidence type="ECO:0000313" key="6">
    <source>
        <dbReference type="Proteomes" id="UP000232806"/>
    </source>
</evidence>
<evidence type="ECO:0000313" key="5">
    <source>
        <dbReference type="EMBL" id="AUB56539.1"/>
    </source>
</evidence>
<dbReference type="EMBL" id="CP017766">
    <property type="protein sequence ID" value="AUB56539.1"/>
    <property type="molecule type" value="Genomic_DNA"/>
</dbReference>
<evidence type="ECO:0000256" key="3">
    <source>
        <dbReference type="ARBA" id="ARBA00038502"/>
    </source>
</evidence>
<dbReference type="PANTHER" id="PTHR43792">
    <property type="entry name" value="GNAT FAMILY, PUTATIVE (AFU_ORTHOLOGUE AFUA_3G00765)-RELATED-RELATED"/>
    <property type="match status" value="1"/>
</dbReference>
<dbReference type="Pfam" id="PF13302">
    <property type="entry name" value="Acetyltransf_3"/>
    <property type="match status" value="1"/>
</dbReference>
<evidence type="ECO:0000256" key="2">
    <source>
        <dbReference type="ARBA" id="ARBA00023315"/>
    </source>
</evidence>
<dbReference type="SUPFAM" id="SSF55729">
    <property type="entry name" value="Acyl-CoA N-acyltransferases (Nat)"/>
    <property type="match status" value="1"/>
</dbReference>